<dbReference type="InterPro" id="IPR057942">
    <property type="entry name" value="TPR_TNPO3_IPO13_3rd"/>
</dbReference>
<keyword evidence="6" id="KW-0677">Repeat</keyword>
<dbReference type="Gene3D" id="1.25.10.10">
    <property type="entry name" value="Leucine-rich Repeat Variant"/>
    <property type="match status" value="1"/>
</dbReference>
<evidence type="ECO:0000259" key="9">
    <source>
        <dbReference type="SMART" id="SM00913"/>
    </source>
</evidence>
<comment type="similarity">
    <text evidence="2">Belongs to the importin beta family.</text>
</comment>
<keyword evidence="11" id="KW-1185">Reference proteome</keyword>
<evidence type="ECO:0000256" key="5">
    <source>
        <dbReference type="ARBA" id="ARBA00022448"/>
    </source>
</evidence>
<dbReference type="GO" id="GO:0031267">
    <property type="term" value="F:small GTPase binding"/>
    <property type="evidence" value="ECO:0007669"/>
    <property type="project" value="InterPro"/>
</dbReference>
<dbReference type="PANTHER" id="PTHR12363">
    <property type="entry name" value="TRANSPORTIN 3 AND IMPORTIN 13"/>
    <property type="match status" value="1"/>
</dbReference>
<dbReference type="InterPro" id="IPR001494">
    <property type="entry name" value="Importin-beta_N"/>
</dbReference>
<dbReference type="GO" id="GO:0005737">
    <property type="term" value="C:cytoplasm"/>
    <property type="evidence" value="ECO:0007669"/>
    <property type="project" value="TreeGrafter"/>
</dbReference>
<comment type="subcellular location">
    <subcellularLocation>
        <location evidence="1">Nucleus</location>
    </subcellularLocation>
</comment>
<evidence type="ECO:0000256" key="2">
    <source>
        <dbReference type="ARBA" id="ARBA00007991"/>
    </source>
</evidence>
<accession>A0A5E4MGF6</accession>
<dbReference type="Pfam" id="PF08389">
    <property type="entry name" value="Xpo1"/>
    <property type="match status" value="1"/>
</dbReference>
<dbReference type="Proteomes" id="UP000325440">
    <property type="component" value="Unassembled WGS sequence"/>
</dbReference>
<reference evidence="10 11" key="1">
    <citation type="submission" date="2019-08" db="EMBL/GenBank/DDBJ databases">
        <authorList>
            <person name="Alioto T."/>
            <person name="Alioto T."/>
            <person name="Gomez Garrido J."/>
        </authorList>
    </citation>
    <scope>NUCLEOTIDE SEQUENCE [LARGE SCALE GENOMIC DNA]</scope>
</reference>
<comment type="subunit">
    <text evidence="3">Interacts with UBC9, RAN, RBM8A, eIF-1A and PAX6.</text>
</comment>
<dbReference type="GO" id="GO:0005634">
    <property type="term" value="C:nucleus"/>
    <property type="evidence" value="ECO:0007669"/>
    <property type="project" value="UniProtKB-SubCell"/>
</dbReference>
<dbReference type="SMART" id="SM00913">
    <property type="entry name" value="IBN_N"/>
    <property type="match status" value="1"/>
</dbReference>
<gene>
    <name evidence="10" type="ORF">CINCED_3A016771</name>
</gene>
<dbReference type="InterPro" id="IPR016024">
    <property type="entry name" value="ARM-type_fold"/>
</dbReference>
<keyword evidence="5" id="KW-0813">Transport</keyword>
<dbReference type="GO" id="GO:0006606">
    <property type="term" value="P:protein import into nucleus"/>
    <property type="evidence" value="ECO:0007669"/>
    <property type="project" value="TreeGrafter"/>
</dbReference>
<evidence type="ECO:0000256" key="8">
    <source>
        <dbReference type="ARBA" id="ARBA00023242"/>
    </source>
</evidence>
<dbReference type="InterPro" id="IPR013598">
    <property type="entry name" value="Exportin-1/Importin-b-like"/>
</dbReference>
<sequence length="939" mass="107539">MSLETVERALAEFYCNQNVEVHKILLDFQNSVDAWNLVWNMLDTSKPHEIQFFGATTLHIKITKQWSQLKRTDYILLRDKLMDTLIKYYNSTGPSNVTNKLCYCLCAYVVRTLPNHWPDAIPQLMETFRNSLSQSSINVSVMILEILMALPEEFGASTLTQIRRNEVRRELEKSSLQVLSIVDSILQSDSMDPIVIHALKCAASWLDIGFDLIKCHRLTDTFISVIVNPERNQECVILAIDALKSLCTHPRTSVCEATVFEVLSKVIILSDKLFHLEITEEPNVIVDKLFDLFLGIGDQHFRPIVQGLLKDNTRELCTKFFNLYLTCTNAPGYYPVNEIYSEKTFTFWFLLQDDLLSNDAGPDNTLLTIVKPLYVSLTQVLLKKVAYPENLELWTPDERESFRCYRQDISDTFTYCYFILQSEMLDVLLSIYKQVTCDSKTAIAQWQTVEACLYAFTAIAEPLQNHNSHPHIEQLMSSLGSLPYEQLDKKAAVAAMDTIGAYYYWMETHPSYLNFIVPLLMMGLHNSNMFSSASIALRDIAKECRQTIAPYNEVILNTAMIALKQVSKLKEELRLIYTIGVILSAIPFPKCKPSLDMFIDPSLDVMKNILAIEDHTECNKHRPELQKRIKVLSSLVSAIDQKNTVYHMIETITPLLHMMAIKCFIACPEDLLYTGVCEFLKIVVSKMQEDCSMALNVIIEILMIGFRKSPQPAGMILFKEIIIMFGRQESFFTLIKSTYEEICIRVKYLLEQVSSADHVGLGDILESYLSLQGHVFRKLPLVAIDNPNVDFEFIFKLASEALCTNEIFLVKNAAFFLTIFITTSREKRSLFKVIEDNGQFLVMKIICIIKGDTVTASLDVMCEVLLILNKKYSSNLQIWFQDIITIQNILLPNVTEDMKTIFFKRVIREKSSKKALQDVVKEFSYICRGLIEVETYAES</sequence>
<proteinExistence type="inferred from homology"/>
<dbReference type="Pfam" id="PF18773">
    <property type="entry name" value="Importin_rep"/>
    <property type="match status" value="1"/>
</dbReference>
<name>A0A5E4MGF6_9HEMI</name>
<keyword evidence="7" id="KW-0653">Protein transport</keyword>
<keyword evidence="8" id="KW-0539">Nucleus</keyword>
<dbReference type="EMBL" id="CABPRJ010000521">
    <property type="protein sequence ID" value="VVC30523.1"/>
    <property type="molecule type" value="Genomic_DNA"/>
</dbReference>
<dbReference type="InterPro" id="IPR040709">
    <property type="entry name" value="Importin_rep_1"/>
</dbReference>
<feature type="domain" description="Importin N-terminal" evidence="9">
    <location>
        <begin position="21"/>
        <end position="87"/>
    </location>
</feature>
<evidence type="ECO:0000256" key="4">
    <source>
        <dbReference type="ARBA" id="ARBA00016020"/>
    </source>
</evidence>
<protein>
    <recommendedName>
        <fullName evidence="4">Importin-13</fullName>
    </recommendedName>
</protein>
<dbReference type="Pfam" id="PF03810">
    <property type="entry name" value="IBN_N"/>
    <property type="match status" value="1"/>
</dbReference>
<evidence type="ECO:0000256" key="7">
    <source>
        <dbReference type="ARBA" id="ARBA00022927"/>
    </source>
</evidence>
<evidence type="ECO:0000256" key="3">
    <source>
        <dbReference type="ARBA" id="ARBA00011422"/>
    </source>
</evidence>
<dbReference type="InterPro" id="IPR051345">
    <property type="entry name" value="Importin_beta-like_NTR"/>
</dbReference>
<dbReference type="InterPro" id="IPR040520">
    <property type="entry name" value="Importin_rep_3"/>
</dbReference>
<dbReference type="PANTHER" id="PTHR12363:SF33">
    <property type="entry name" value="IMPORTIN-13"/>
    <property type="match status" value="1"/>
</dbReference>
<organism evidence="10 11">
    <name type="scientific">Cinara cedri</name>
    <dbReference type="NCBI Taxonomy" id="506608"/>
    <lineage>
        <taxon>Eukaryota</taxon>
        <taxon>Metazoa</taxon>
        <taxon>Ecdysozoa</taxon>
        <taxon>Arthropoda</taxon>
        <taxon>Hexapoda</taxon>
        <taxon>Insecta</taxon>
        <taxon>Pterygota</taxon>
        <taxon>Neoptera</taxon>
        <taxon>Paraneoptera</taxon>
        <taxon>Hemiptera</taxon>
        <taxon>Sternorrhyncha</taxon>
        <taxon>Aphidomorpha</taxon>
        <taxon>Aphidoidea</taxon>
        <taxon>Aphididae</taxon>
        <taxon>Lachninae</taxon>
        <taxon>Cinara</taxon>
    </lineage>
</organism>
<dbReference type="InterPro" id="IPR011989">
    <property type="entry name" value="ARM-like"/>
</dbReference>
<evidence type="ECO:0000256" key="6">
    <source>
        <dbReference type="ARBA" id="ARBA00022737"/>
    </source>
</evidence>
<evidence type="ECO:0000313" key="11">
    <source>
        <dbReference type="Proteomes" id="UP000325440"/>
    </source>
</evidence>
<dbReference type="AlphaFoldDB" id="A0A5E4MGF6"/>
<dbReference type="SUPFAM" id="SSF48371">
    <property type="entry name" value="ARM repeat"/>
    <property type="match status" value="1"/>
</dbReference>
<dbReference type="Pfam" id="PF18806">
    <property type="entry name" value="Importin_rep_3"/>
    <property type="match status" value="1"/>
</dbReference>
<dbReference type="Pfam" id="PF24140">
    <property type="entry name" value="TPR_TNPO3_IPO13_3rd"/>
    <property type="match status" value="1"/>
</dbReference>
<dbReference type="OrthoDB" id="2016913at2759"/>
<evidence type="ECO:0000313" key="10">
    <source>
        <dbReference type="EMBL" id="VVC30523.1"/>
    </source>
</evidence>
<evidence type="ECO:0000256" key="1">
    <source>
        <dbReference type="ARBA" id="ARBA00004123"/>
    </source>
</evidence>